<reference evidence="1" key="2">
    <citation type="journal article" date="2016" name="Mol. Ecol.">
        <title>Population genomics of the filarial nematode parasite Wuchereria bancrofti from mosquitoes.</title>
        <authorList>
            <person name="Small S.T."/>
            <person name="Reimer L.J."/>
            <person name="Tisch D.J."/>
            <person name="King C.L."/>
            <person name="Christensen B.M."/>
            <person name="Siba P.M."/>
            <person name="Kazura J.W."/>
            <person name="Serre D."/>
            <person name="Zimmerman P.A."/>
        </authorList>
    </citation>
    <scope>NUCLEOTIDE SEQUENCE</scope>
    <source>
        <strain evidence="1">pt0022</strain>
    </source>
</reference>
<evidence type="ECO:0000313" key="1">
    <source>
        <dbReference type="Proteomes" id="UP000093561"/>
    </source>
</evidence>
<protein>
    <submittedName>
        <fullName evidence="2">Uncharacterized protein</fullName>
    </submittedName>
</protein>
<proteinExistence type="predicted"/>
<dbReference type="Proteomes" id="UP000093561">
    <property type="component" value="Unassembled WGS sequence"/>
</dbReference>
<evidence type="ECO:0000313" key="2">
    <source>
        <dbReference type="WBParaSite" id="mrna-Wban_09402"/>
    </source>
</evidence>
<name>A0AAF5Q353_WUCBA</name>
<dbReference type="AlphaFoldDB" id="A0AAF5Q353"/>
<reference evidence="1" key="1">
    <citation type="submission" date="2015-03" db="EMBL/GenBank/DDBJ databases">
        <title>Wuchereria bancrofti Genome Sequencing Papua New Guinea Strain.</title>
        <authorList>
            <person name="Small S.T."/>
            <person name="Serre D."/>
            <person name="Zimmerman P.A."/>
        </authorList>
    </citation>
    <scope>NUCLEOTIDE SEQUENCE [LARGE SCALE GENOMIC DNA]</scope>
    <source>
        <strain evidence="1">pt0022</strain>
    </source>
</reference>
<reference evidence="2" key="3">
    <citation type="submission" date="2024-02" db="UniProtKB">
        <authorList>
            <consortium name="WormBaseParasite"/>
        </authorList>
    </citation>
    <scope>IDENTIFICATION</scope>
    <source>
        <strain evidence="2">pt0022</strain>
    </source>
</reference>
<accession>A0AAF5Q353</accession>
<sequence>MISSLNIGNPKYDKNLDLFSEPELCHFRYNKMCKMDETDEEE</sequence>
<dbReference type="WBParaSite" id="mrna-Wban_09402">
    <property type="protein sequence ID" value="mrna-Wban_09402"/>
    <property type="gene ID" value="Wban_09402"/>
</dbReference>
<organism evidence="1 2">
    <name type="scientific">Wuchereria bancrofti</name>
    <dbReference type="NCBI Taxonomy" id="6293"/>
    <lineage>
        <taxon>Eukaryota</taxon>
        <taxon>Metazoa</taxon>
        <taxon>Ecdysozoa</taxon>
        <taxon>Nematoda</taxon>
        <taxon>Chromadorea</taxon>
        <taxon>Rhabditida</taxon>
        <taxon>Spirurina</taxon>
        <taxon>Spiruromorpha</taxon>
        <taxon>Filarioidea</taxon>
        <taxon>Onchocercidae</taxon>
        <taxon>Wuchereria</taxon>
    </lineage>
</organism>